<keyword evidence="3" id="KW-0812">Transmembrane</keyword>
<evidence type="ECO:0000313" key="5">
    <source>
        <dbReference type="EMBL" id="GHB61405.1"/>
    </source>
</evidence>
<comment type="caution">
    <text evidence="2">Lacks conserved residue(s) required for the propagation of feature annotation.</text>
</comment>
<evidence type="ECO:0000256" key="3">
    <source>
        <dbReference type="SAM" id="Phobius"/>
    </source>
</evidence>
<dbReference type="Proteomes" id="UP000598271">
    <property type="component" value="Unassembled WGS sequence"/>
</dbReference>
<dbReference type="InterPro" id="IPR011006">
    <property type="entry name" value="CheY-like_superfamily"/>
</dbReference>
<dbReference type="PROSITE" id="PS50110">
    <property type="entry name" value="RESPONSE_REGULATORY"/>
    <property type="match status" value="1"/>
</dbReference>
<name>A0A8J3D7G0_9BACT</name>
<dbReference type="PANTHER" id="PTHR30576:SF0">
    <property type="entry name" value="UNDECAPRENYL-PHOSPHATE N-ACETYLGALACTOSAMINYL 1-PHOSPHATE TRANSFERASE-RELATED"/>
    <property type="match status" value="1"/>
</dbReference>
<dbReference type="SUPFAM" id="SSF52172">
    <property type="entry name" value="CheY-like"/>
    <property type="match status" value="1"/>
</dbReference>
<proteinExistence type="inferred from homology"/>
<dbReference type="PANTHER" id="PTHR30576">
    <property type="entry name" value="COLANIC BIOSYNTHESIS UDP-GLUCOSE LIPID CARRIER TRANSFERASE"/>
    <property type="match status" value="1"/>
</dbReference>
<dbReference type="GO" id="GO:0000160">
    <property type="term" value="P:phosphorelay signal transduction system"/>
    <property type="evidence" value="ECO:0007669"/>
    <property type="project" value="InterPro"/>
</dbReference>
<accession>A0A8J3D7G0</accession>
<sequence>MDIKSFTNGEKLLDALAAGYPADAIVASTEGEGWEVLKTIRSNAKLSHIPVIMLAKELSPDVIQQARLQRADDVFDEDFTEGDLVMRLQFLLRKKWYATDFASPMARHFKARTPFWKRISDVFLVSIALLLLSPVFLLVSLAIMIDSKGPVFYKSKRAGSGFKVFDLYKFRTMRKDSDKLVKSMAAQNMYDQASSPVMEDSSSELCANCRSKNLGVCQQKLFFDGQEVCERTYQFEKNRKAAFVKFQDDPRITRVGHFIRNTSLDELPQLVNILRGDMSLVGNRPLPIYEAEKLTTDEKIARFAGPAGLTGYWQVTKRGKGQAEMTEKERIEMDIYYAKNFSFWLDFKIMLKTFPALVQSANV</sequence>
<reference evidence="5 6" key="1">
    <citation type="journal article" date="2014" name="Int. J. Syst. Evol. Microbiol.">
        <title>Complete genome sequence of Corynebacterium casei LMG S-19264T (=DSM 44701T), isolated from a smear-ripened cheese.</title>
        <authorList>
            <consortium name="US DOE Joint Genome Institute (JGI-PGF)"/>
            <person name="Walter F."/>
            <person name="Albersmeier A."/>
            <person name="Kalinowski J."/>
            <person name="Ruckert C."/>
        </authorList>
    </citation>
    <scope>NUCLEOTIDE SEQUENCE [LARGE SCALE GENOMIC DNA]</scope>
    <source>
        <strain evidence="5 6">KCTC 12866</strain>
    </source>
</reference>
<keyword evidence="6" id="KW-1185">Reference proteome</keyword>
<keyword evidence="3" id="KW-0472">Membrane</keyword>
<evidence type="ECO:0000256" key="1">
    <source>
        <dbReference type="ARBA" id="ARBA00006464"/>
    </source>
</evidence>
<gene>
    <name evidence="5" type="ORF">GCM10007390_14030</name>
</gene>
<evidence type="ECO:0000259" key="4">
    <source>
        <dbReference type="PROSITE" id="PS50110"/>
    </source>
</evidence>
<dbReference type="Gene3D" id="3.40.50.2300">
    <property type="match status" value="1"/>
</dbReference>
<comment type="caution">
    <text evidence="5">The sequence shown here is derived from an EMBL/GenBank/DDBJ whole genome shotgun (WGS) entry which is preliminary data.</text>
</comment>
<keyword evidence="3" id="KW-1133">Transmembrane helix</keyword>
<dbReference type="InterPro" id="IPR003362">
    <property type="entry name" value="Bact_transf"/>
</dbReference>
<dbReference type="Pfam" id="PF02397">
    <property type="entry name" value="Bac_transf"/>
    <property type="match status" value="1"/>
</dbReference>
<dbReference type="GO" id="GO:0016780">
    <property type="term" value="F:phosphotransferase activity, for other substituted phosphate groups"/>
    <property type="evidence" value="ECO:0007669"/>
    <property type="project" value="TreeGrafter"/>
</dbReference>
<dbReference type="InterPro" id="IPR001789">
    <property type="entry name" value="Sig_transdc_resp-reg_receiver"/>
</dbReference>
<organism evidence="5 6">
    <name type="scientific">Persicitalea jodogahamensis</name>
    <dbReference type="NCBI Taxonomy" id="402147"/>
    <lineage>
        <taxon>Bacteria</taxon>
        <taxon>Pseudomonadati</taxon>
        <taxon>Bacteroidota</taxon>
        <taxon>Cytophagia</taxon>
        <taxon>Cytophagales</taxon>
        <taxon>Spirosomataceae</taxon>
        <taxon>Persicitalea</taxon>
    </lineage>
</organism>
<protein>
    <recommendedName>
        <fullName evidence="4">Response regulatory domain-containing protein</fullName>
    </recommendedName>
</protein>
<evidence type="ECO:0000313" key="6">
    <source>
        <dbReference type="Proteomes" id="UP000598271"/>
    </source>
</evidence>
<evidence type="ECO:0000256" key="2">
    <source>
        <dbReference type="PROSITE-ProRule" id="PRU00169"/>
    </source>
</evidence>
<dbReference type="AlphaFoldDB" id="A0A8J3D7G0"/>
<comment type="similarity">
    <text evidence="1">Belongs to the bacterial sugar transferase family.</text>
</comment>
<feature type="domain" description="Response regulatory" evidence="4">
    <location>
        <begin position="1"/>
        <end position="92"/>
    </location>
</feature>
<feature type="transmembrane region" description="Helical" evidence="3">
    <location>
        <begin position="122"/>
        <end position="145"/>
    </location>
</feature>
<dbReference type="EMBL" id="BMXF01000001">
    <property type="protein sequence ID" value="GHB61405.1"/>
    <property type="molecule type" value="Genomic_DNA"/>
</dbReference>